<comment type="cofactor">
    <cofactor evidence="2">
        <name>a divalent metal cation</name>
        <dbReference type="ChEBI" id="CHEBI:60240"/>
    </cofactor>
</comment>
<evidence type="ECO:0000256" key="8">
    <source>
        <dbReference type="ARBA" id="ARBA00025046"/>
    </source>
</evidence>
<evidence type="ECO:0000256" key="9">
    <source>
        <dbReference type="ARBA" id="ARBA00029596"/>
    </source>
</evidence>
<keyword evidence="14" id="KW-1185">Reference proteome</keyword>
<name>A0ABV1D039_9FIRM</name>
<evidence type="ECO:0000256" key="5">
    <source>
        <dbReference type="ARBA" id="ARBA00012213"/>
    </source>
</evidence>
<evidence type="ECO:0000313" key="13">
    <source>
        <dbReference type="EMBL" id="MEQ2423758.1"/>
    </source>
</evidence>
<dbReference type="Gene3D" id="3.50.30.40">
    <property type="entry name" value="Ribonuclease E inhibitor RraA/RraA-like"/>
    <property type="match status" value="1"/>
</dbReference>
<dbReference type="InterPro" id="IPR036704">
    <property type="entry name" value="RraA/RraA-like_sf"/>
</dbReference>
<comment type="catalytic activity">
    <reaction evidence="12">
        <text>oxaloacetate + H(+) = pyruvate + CO2</text>
        <dbReference type="Rhea" id="RHEA:15641"/>
        <dbReference type="ChEBI" id="CHEBI:15361"/>
        <dbReference type="ChEBI" id="CHEBI:15378"/>
        <dbReference type="ChEBI" id="CHEBI:16452"/>
        <dbReference type="ChEBI" id="CHEBI:16526"/>
        <dbReference type="EC" id="4.1.1.112"/>
    </reaction>
</comment>
<reference evidence="13 14" key="1">
    <citation type="submission" date="2024-03" db="EMBL/GenBank/DDBJ databases">
        <title>Human intestinal bacterial collection.</title>
        <authorList>
            <person name="Pauvert C."/>
            <person name="Hitch T.C.A."/>
            <person name="Clavel T."/>
        </authorList>
    </citation>
    <scope>NUCLEOTIDE SEQUENCE [LARGE SCALE GENOMIC DNA]</scope>
    <source>
        <strain evidence="13 14">CLA-SR-H021</strain>
    </source>
</reference>
<dbReference type="EMBL" id="JBBMFM010000004">
    <property type="protein sequence ID" value="MEQ2423758.1"/>
    <property type="molecule type" value="Genomic_DNA"/>
</dbReference>
<proteinExistence type="inferred from homology"/>
<comment type="subunit">
    <text evidence="4">Homotrimer.</text>
</comment>
<evidence type="ECO:0000256" key="4">
    <source>
        <dbReference type="ARBA" id="ARBA00011233"/>
    </source>
</evidence>
<comment type="function">
    <text evidence="8">Catalyzes the aldol cleavage of 4-hydroxy-4-methyl-2-oxoglutarate (HMG) into 2 molecules of pyruvate. Also contains a secondary oxaloacetate (OAA) decarboxylase activity due to the common pyruvate enolate transition state formed following C-C bond cleavage in the retro-aldol and decarboxylation reactions.</text>
</comment>
<organism evidence="13 14">
    <name type="scientific">Enterocloster hominis</name>
    <name type="common">ex Hitch et al. 2024</name>
    <dbReference type="NCBI Taxonomy" id="1917870"/>
    <lineage>
        <taxon>Bacteria</taxon>
        <taxon>Bacillati</taxon>
        <taxon>Bacillota</taxon>
        <taxon>Clostridia</taxon>
        <taxon>Lachnospirales</taxon>
        <taxon>Lachnospiraceae</taxon>
        <taxon>Enterocloster</taxon>
    </lineage>
</organism>
<evidence type="ECO:0000256" key="2">
    <source>
        <dbReference type="ARBA" id="ARBA00001968"/>
    </source>
</evidence>
<dbReference type="EC" id="4.1.1.112" evidence="6"/>
<evidence type="ECO:0000256" key="12">
    <source>
        <dbReference type="ARBA" id="ARBA00047973"/>
    </source>
</evidence>
<protein>
    <recommendedName>
        <fullName evidence="7">Putative 4-hydroxy-4-methyl-2-oxoglutarate aldolase</fullName>
        <ecNumber evidence="6">4.1.1.112</ecNumber>
        <ecNumber evidence="5">4.1.3.17</ecNumber>
    </recommendedName>
    <alternativeName>
        <fullName evidence="11">Oxaloacetate decarboxylase</fullName>
    </alternativeName>
    <alternativeName>
        <fullName evidence="9">Regulator of ribonuclease activity homolog</fullName>
    </alternativeName>
    <alternativeName>
        <fullName evidence="10">RraA-like protein</fullName>
    </alternativeName>
</protein>
<dbReference type="InterPro" id="IPR005493">
    <property type="entry name" value="RraA/RraA-like"/>
</dbReference>
<evidence type="ECO:0000313" key="14">
    <source>
        <dbReference type="Proteomes" id="UP001454086"/>
    </source>
</evidence>
<dbReference type="CDD" id="cd16841">
    <property type="entry name" value="RraA_family"/>
    <property type="match status" value="1"/>
</dbReference>
<dbReference type="Pfam" id="PF03737">
    <property type="entry name" value="RraA-like"/>
    <property type="match status" value="1"/>
</dbReference>
<dbReference type="SUPFAM" id="SSF89562">
    <property type="entry name" value="RraA-like"/>
    <property type="match status" value="1"/>
</dbReference>
<evidence type="ECO:0000256" key="10">
    <source>
        <dbReference type="ARBA" id="ARBA00030169"/>
    </source>
</evidence>
<evidence type="ECO:0000256" key="1">
    <source>
        <dbReference type="ARBA" id="ARBA00001342"/>
    </source>
</evidence>
<dbReference type="EC" id="4.1.3.17" evidence="5"/>
<dbReference type="Proteomes" id="UP001454086">
    <property type="component" value="Unassembled WGS sequence"/>
</dbReference>
<dbReference type="RefSeq" id="WP_050927280.1">
    <property type="nucleotide sequence ID" value="NZ_JAJFDX010000003.1"/>
</dbReference>
<evidence type="ECO:0000256" key="7">
    <source>
        <dbReference type="ARBA" id="ARBA00016549"/>
    </source>
</evidence>
<evidence type="ECO:0000256" key="3">
    <source>
        <dbReference type="ARBA" id="ARBA00008621"/>
    </source>
</evidence>
<comment type="caution">
    <text evidence="13">The sequence shown here is derived from an EMBL/GenBank/DDBJ whole genome shotgun (WGS) entry which is preliminary data.</text>
</comment>
<evidence type="ECO:0000256" key="6">
    <source>
        <dbReference type="ARBA" id="ARBA00012947"/>
    </source>
</evidence>
<evidence type="ECO:0000256" key="11">
    <source>
        <dbReference type="ARBA" id="ARBA00032305"/>
    </source>
</evidence>
<comment type="similarity">
    <text evidence="3">Belongs to the class II aldolase/RraA-like family.</text>
</comment>
<accession>A0ABV1D039</accession>
<comment type="catalytic activity">
    <reaction evidence="1">
        <text>4-hydroxy-4-methyl-2-oxoglutarate = 2 pyruvate</text>
        <dbReference type="Rhea" id="RHEA:22748"/>
        <dbReference type="ChEBI" id="CHEBI:15361"/>
        <dbReference type="ChEBI" id="CHEBI:58276"/>
        <dbReference type="EC" id="4.1.3.17"/>
    </reaction>
</comment>
<dbReference type="PANTHER" id="PTHR33254">
    <property type="entry name" value="4-HYDROXY-4-METHYL-2-OXOGLUTARATE ALDOLASE 3-RELATED"/>
    <property type="match status" value="1"/>
</dbReference>
<dbReference type="PANTHER" id="PTHR33254:SF4">
    <property type="entry name" value="4-HYDROXY-4-METHYL-2-OXOGLUTARATE ALDOLASE 3-RELATED"/>
    <property type="match status" value="1"/>
</dbReference>
<gene>
    <name evidence="13" type="ORF">WMQ36_02110</name>
</gene>
<sequence>MELKDRILAPEIIEAYKELDTTEVADAVNRFGYNTGMFGLNCIVPGTKLCGQAFTVLFGVCQGGFEGKMDYLDEVPAGNVIVIDNDGRLDYSCWGDLMSRVAMRNGVNGTIADGIIRDIPDIREMKYPTFARATHMWTGKMHSYLEATQVPVRIAGVSVNPGDLIFGDDTGVLSIPFEIAEKVLAAAQEIHEREKVIEGFIKQGMRLDKAREETGYYFLQEAKKAGK</sequence>